<feature type="transmembrane region" description="Helical" evidence="1">
    <location>
        <begin position="58"/>
        <end position="76"/>
    </location>
</feature>
<keyword evidence="1" id="KW-0812">Transmembrane</keyword>
<keyword evidence="1" id="KW-1133">Transmembrane helix</keyword>
<keyword evidence="3" id="KW-1185">Reference proteome</keyword>
<feature type="transmembrane region" description="Helical" evidence="1">
    <location>
        <begin position="177"/>
        <end position="199"/>
    </location>
</feature>
<dbReference type="InterPro" id="IPR029371">
    <property type="entry name" value="TMEM101"/>
</dbReference>
<sequence length="264" mass="29974">MTTLERTFRLLDALGLFIVTRFPFIELFLLLMSTGERAEKAPGLKITSFKDTLKQEYILVYLNAAIFFVCGTGMTLDFKRRKCGFAALLHAIVYTAVTLYQTERYSEFLIVRMAFRTAAVCAGYLFVAGGLTDGKKGHATVTQALQLARQILAFYLFCNAYMVWASDEDRLAHIKNIPGGQIMIIIVIALYVIPGLCIYGGFEAGYFARIVAWQLVIITALVDFNTRYWFRSSSHVEFWHQIQHASRNLSVIGSLLLLARIRHW</sequence>
<feature type="transmembrane region" description="Helical" evidence="1">
    <location>
        <begin position="108"/>
        <end position="127"/>
    </location>
</feature>
<dbReference type="PANTHER" id="PTHR31034:SF2">
    <property type="entry name" value="TRANSMEMBRANE PROTEIN 101"/>
    <property type="match status" value="1"/>
</dbReference>
<gene>
    <name evidence="2" type="ORF">PLOB_00006385</name>
</gene>
<evidence type="ECO:0000313" key="2">
    <source>
        <dbReference type="EMBL" id="CAH3045391.1"/>
    </source>
</evidence>
<name>A0ABN8N9R3_9CNID</name>
<feature type="transmembrane region" description="Helical" evidence="1">
    <location>
        <begin position="83"/>
        <end position="102"/>
    </location>
</feature>
<reference evidence="2 3" key="1">
    <citation type="submission" date="2022-05" db="EMBL/GenBank/DDBJ databases">
        <authorList>
            <consortium name="Genoscope - CEA"/>
            <person name="William W."/>
        </authorList>
    </citation>
    <scope>NUCLEOTIDE SEQUENCE [LARGE SCALE GENOMIC DNA]</scope>
</reference>
<proteinExistence type="predicted"/>
<organism evidence="2 3">
    <name type="scientific">Porites lobata</name>
    <dbReference type="NCBI Taxonomy" id="104759"/>
    <lineage>
        <taxon>Eukaryota</taxon>
        <taxon>Metazoa</taxon>
        <taxon>Cnidaria</taxon>
        <taxon>Anthozoa</taxon>
        <taxon>Hexacorallia</taxon>
        <taxon>Scleractinia</taxon>
        <taxon>Fungiina</taxon>
        <taxon>Poritidae</taxon>
        <taxon>Porites</taxon>
    </lineage>
</organism>
<comment type="caution">
    <text evidence="2">The sequence shown here is derived from an EMBL/GenBank/DDBJ whole genome shotgun (WGS) entry which is preliminary data.</text>
</comment>
<dbReference type="Pfam" id="PF15111">
    <property type="entry name" value="TMEM101"/>
    <property type="match status" value="1"/>
</dbReference>
<accession>A0ABN8N9R3</accession>
<evidence type="ECO:0000256" key="1">
    <source>
        <dbReference type="SAM" id="Phobius"/>
    </source>
</evidence>
<evidence type="ECO:0000313" key="3">
    <source>
        <dbReference type="Proteomes" id="UP001159405"/>
    </source>
</evidence>
<dbReference type="EMBL" id="CALNXK010000013">
    <property type="protein sequence ID" value="CAH3045391.1"/>
    <property type="molecule type" value="Genomic_DNA"/>
</dbReference>
<dbReference type="PANTHER" id="PTHR31034">
    <property type="entry name" value="TRANSMEMBRANE PROTEIN 101"/>
    <property type="match status" value="1"/>
</dbReference>
<evidence type="ECO:0008006" key="4">
    <source>
        <dbReference type="Google" id="ProtNLM"/>
    </source>
</evidence>
<dbReference type="Proteomes" id="UP001159405">
    <property type="component" value="Unassembled WGS sequence"/>
</dbReference>
<feature type="transmembrane region" description="Helical" evidence="1">
    <location>
        <begin position="12"/>
        <end position="32"/>
    </location>
</feature>
<feature type="transmembrane region" description="Helical" evidence="1">
    <location>
        <begin position="147"/>
        <end position="165"/>
    </location>
</feature>
<protein>
    <recommendedName>
        <fullName evidence="4">Transmembrane protein 101</fullName>
    </recommendedName>
</protein>
<keyword evidence="1" id="KW-0472">Membrane</keyword>